<dbReference type="PANTHER" id="PTHR37984">
    <property type="entry name" value="PROTEIN CBG26694"/>
    <property type="match status" value="1"/>
</dbReference>
<feature type="region of interest" description="Disordered" evidence="1">
    <location>
        <begin position="409"/>
        <end position="450"/>
    </location>
</feature>
<dbReference type="EnsemblMetazoa" id="XM_038205254.1">
    <property type="protein sequence ID" value="XP_038061182.1"/>
    <property type="gene ID" value="LOC119731945"/>
</dbReference>
<dbReference type="Proteomes" id="UP000887568">
    <property type="component" value="Unplaced"/>
</dbReference>
<evidence type="ECO:0000256" key="1">
    <source>
        <dbReference type="SAM" id="MobiDB-lite"/>
    </source>
</evidence>
<evidence type="ECO:0000313" key="4">
    <source>
        <dbReference type="Proteomes" id="UP000887568"/>
    </source>
</evidence>
<dbReference type="InterPro" id="IPR001584">
    <property type="entry name" value="Integrase_cat-core"/>
</dbReference>
<dbReference type="AlphaFoldDB" id="A0A914ABE8"/>
<protein>
    <recommendedName>
        <fullName evidence="2">Integrase catalytic domain-containing protein</fullName>
    </recommendedName>
</protein>
<dbReference type="InterPro" id="IPR036397">
    <property type="entry name" value="RNaseH_sf"/>
</dbReference>
<dbReference type="GO" id="GO:0003676">
    <property type="term" value="F:nucleic acid binding"/>
    <property type="evidence" value="ECO:0007669"/>
    <property type="project" value="InterPro"/>
</dbReference>
<dbReference type="Pfam" id="PF00665">
    <property type="entry name" value="rve"/>
    <property type="match status" value="1"/>
</dbReference>
<accession>A0A914ABE8</accession>
<evidence type="ECO:0000313" key="3">
    <source>
        <dbReference type="EnsemblMetazoa" id="XP_038061182.1"/>
    </source>
</evidence>
<dbReference type="GeneID" id="119731945"/>
<name>A0A914ABE8_PATMI</name>
<reference evidence="3" key="1">
    <citation type="submission" date="2022-11" db="UniProtKB">
        <authorList>
            <consortium name="EnsemblMetazoa"/>
        </authorList>
    </citation>
    <scope>IDENTIFICATION</scope>
</reference>
<organism evidence="3 4">
    <name type="scientific">Patiria miniata</name>
    <name type="common">Bat star</name>
    <name type="synonym">Asterina miniata</name>
    <dbReference type="NCBI Taxonomy" id="46514"/>
    <lineage>
        <taxon>Eukaryota</taxon>
        <taxon>Metazoa</taxon>
        <taxon>Echinodermata</taxon>
        <taxon>Eleutherozoa</taxon>
        <taxon>Asterozoa</taxon>
        <taxon>Asteroidea</taxon>
        <taxon>Valvatacea</taxon>
        <taxon>Valvatida</taxon>
        <taxon>Asterinidae</taxon>
        <taxon>Patiria</taxon>
    </lineage>
</organism>
<dbReference type="Gene3D" id="3.30.420.10">
    <property type="entry name" value="Ribonuclease H-like superfamily/Ribonuclease H"/>
    <property type="match status" value="1"/>
</dbReference>
<evidence type="ECO:0000259" key="2">
    <source>
        <dbReference type="PROSITE" id="PS50994"/>
    </source>
</evidence>
<dbReference type="RefSeq" id="XP_038061182.1">
    <property type="nucleotide sequence ID" value="XM_038205254.1"/>
</dbReference>
<dbReference type="OMA" id="ITIREYW"/>
<dbReference type="PROSITE" id="PS50994">
    <property type="entry name" value="INTEGRASE"/>
    <property type="match status" value="1"/>
</dbReference>
<dbReference type="SUPFAM" id="SSF53098">
    <property type="entry name" value="Ribonuclease H-like"/>
    <property type="match status" value="1"/>
</dbReference>
<dbReference type="InterPro" id="IPR050951">
    <property type="entry name" value="Retrovirus_Pol_polyprotein"/>
</dbReference>
<dbReference type="InterPro" id="IPR012337">
    <property type="entry name" value="RNaseH-like_sf"/>
</dbReference>
<dbReference type="FunFam" id="3.30.420.10:FF:000063">
    <property type="entry name" value="Retrovirus-related Pol polyprotein from transposon 297-like Protein"/>
    <property type="match status" value="1"/>
</dbReference>
<sequence>MYLSDTLSRASLPTRQVTDQTPDYLIFSVTQEQKLNMELENIEPTIFVTDERLQRVKKATLADQTLQTLMQVIQAGWPGDKAQVPLCIREYWPYRDELSTQNGLIFRGTRIVIPTALRADMTARAHASHMPRMHTELVEAVQRCAICQESQPALPKEPLMTHPIPKTPWQLVASDCFEVNGQNYCVLVVLYSDYIDVRTLEDMTSKSLIKELKPVFATHGIPHTLITDNGPNYVSREFTQFANDWDFEHTTSSPYHSKSNGKAESAVKIAKGLVTKAAKDNSDVWKAILAWRNTTTPGMSSSLAQRLMSQRTRSFLPCKSSLYKPQVVEAVTEQVVTKRQTAKLYHDRTAKSLPDLVVGQPVLAKTRPKVEGSPWTPGVIKAKVAPRSYIVEVGSKCYRRKCIHLRDSRENAKQPTTPATCVSEPLLMQQPASTEPPSLSAASPVAKAQD</sequence>
<feature type="domain" description="Integrase catalytic" evidence="2">
    <location>
        <begin position="164"/>
        <end position="325"/>
    </location>
</feature>
<feature type="compositionally biased region" description="Polar residues" evidence="1">
    <location>
        <begin position="430"/>
        <end position="441"/>
    </location>
</feature>
<dbReference type="GO" id="GO:0015074">
    <property type="term" value="P:DNA integration"/>
    <property type="evidence" value="ECO:0007669"/>
    <property type="project" value="InterPro"/>
</dbReference>
<proteinExistence type="predicted"/>
<keyword evidence="4" id="KW-1185">Reference proteome</keyword>
<dbReference type="PANTHER" id="PTHR37984:SF8">
    <property type="entry name" value="CCHC-TYPE DOMAIN-CONTAINING PROTEIN"/>
    <property type="match status" value="1"/>
</dbReference>
<dbReference type="OrthoDB" id="10053647at2759"/>